<dbReference type="OMA" id="IEGWITK"/>
<reference evidence="6" key="1">
    <citation type="journal article" date="2014" name="Nat. Commun.">
        <title>The tobacco genome sequence and its comparison with those of tomato and potato.</title>
        <authorList>
            <person name="Sierro N."/>
            <person name="Battey J.N."/>
            <person name="Ouadi S."/>
            <person name="Bakaher N."/>
            <person name="Bovet L."/>
            <person name="Willig A."/>
            <person name="Goepfert S."/>
            <person name="Peitsch M.C."/>
            <person name="Ivanov N.V."/>
        </authorList>
    </citation>
    <scope>NUCLEOTIDE SEQUENCE [LARGE SCALE GENOMIC DNA]</scope>
</reference>
<dbReference type="SMR" id="A0A1S3XJF1"/>
<evidence type="ECO:0000256" key="2">
    <source>
        <dbReference type="ARBA" id="ARBA00022670"/>
    </source>
</evidence>
<dbReference type="Gene3D" id="1.20.120.980">
    <property type="entry name" value="Serine carboxypeptidase S28, SKS domain"/>
    <property type="match status" value="1"/>
</dbReference>
<dbReference type="Proteomes" id="UP000790787">
    <property type="component" value="Chromosome 9"/>
</dbReference>
<evidence type="ECO:0000256" key="3">
    <source>
        <dbReference type="ARBA" id="ARBA00022729"/>
    </source>
</evidence>
<dbReference type="KEGG" id="nta:107765654"/>
<keyword evidence="3" id="KW-0732">Signal</keyword>
<dbReference type="InterPro" id="IPR042269">
    <property type="entry name" value="Ser_carbopepase_S28_SKS"/>
</dbReference>
<name>A0A1S3XJF1_TOBAC</name>
<sequence length="523" mass="59645">MNNQETFFTKVFFQYYMKMKNQLFLFQWLLLLIFSRTSISVKPHKIPRLTPLLENILRDSNTLSSSSSFTLPKEFETYYYTQTLDHFNYGPKSYSTFKQRYIINSKYWGGSNSNSPIFAYLGAESSIDSDPLGIGFLTDFAPRFKALLVYIEHRYYGKSIPFGTMEEALKDEDRRGYFNSAQAIADYAELLLHVKEKFSAQNSPIIVIGGSYGGMLASWFRMKYPHIALGALASSAPILYFDDITPQNGYYSIVTKDFKEVSKTCYRTIRKSWSIIDKIASRNNGLSYLSRKFKTCSHLNSSSELKDYLDSIYATAAQYNKPPTYPVTVVCGGIDGAHKGSHVLDRIHAGIVASQGNLTCYNTNFYNQPSETSMGWRWQTCSEMVMPIGRGKNDTMFYSAPFNLDEFIDACKSNYGVSPRPHWITTYYGGHDVKLILHRFASNIIFSNGLRDPYSSAGVLQDISHSLRAVHTRNGSHCLDILTSKPTDPEWLTMQRKTEVEIIEGWITKYYADLNALKYGKMP</sequence>
<comment type="similarity">
    <text evidence="1">Belongs to the peptidase S28 family.</text>
</comment>
<accession>A0A1S3XJF1</accession>
<keyword evidence="5" id="KW-0325">Glycoprotein</keyword>
<dbReference type="RefSeq" id="XP_016439807.1">
    <property type="nucleotide sequence ID" value="XM_016584321.1"/>
</dbReference>
<dbReference type="GO" id="GO:0006508">
    <property type="term" value="P:proteolysis"/>
    <property type="evidence" value="ECO:0007669"/>
    <property type="project" value="UniProtKB-KW"/>
</dbReference>
<keyword evidence="7" id="KW-0121">Carboxypeptidase</keyword>
<dbReference type="GO" id="GO:0070008">
    <property type="term" value="F:serine-type exopeptidase activity"/>
    <property type="evidence" value="ECO:0007669"/>
    <property type="project" value="InterPro"/>
</dbReference>
<dbReference type="STRING" id="4097.A0A1S3XJF1"/>
<evidence type="ECO:0000313" key="6">
    <source>
        <dbReference type="Proteomes" id="UP000790787"/>
    </source>
</evidence>
<dbReference type="InterPro" id="IPR029058">
    <property type="entry name" value="AB_hydrolase_fold"/>
</dbReference>
<keyword evidence="2" id="KW-0645">Protease</keyword>
<evidence type="ECO:0000256" key="4">
    <source>
        <dbReference type="ARBA" id="ARBA00022801"/>
    </source>
</evidence>
<dbReference type="AlphaFoldDB" id="A0A1S3XJF1"/>
<dbReference type="FunFam" id="1.20.120.980:FF:000006">
    <property type="entry name" value="Serine carboxypeptidase S28 family protein"/>
    <property type="match status" value="1"/>
</dbReference>
<dbReference type="RefSeq" id="XP_016439807.1">
    <property type="nucleotide sequence ID" value="XM_016584321.2"/>
</dbReference>
<dbReference type="Pfam" id="PF05577">
    <property type="entry name" value="Peptidase_S28"/>
    <property type="match status" value="1"/>
</dbReference>
<dbReference type="Gene3D" id="3.40.50.1820">
    <property type="entry name" value="alpha/beta hydrolase"/>
    <property type="match status" value="1"/>
</dbReference>
<reference evidence="7" key="2">
    <citation type="submission" date="2025-08" db="UniProtKB">
        <authorList>
            <consortium name="RefSeq"/>
        </authorList>
    </citation>
    <scope>IDENTIFICATION</scope>
    <source>
        <tissue evidence="7">Leaf</tissue>
    </source>
</reference>
<organism evidence="6 7">
    <name type="scientific">Nicotiana tabacum</name>
    <name type="common">Common tobacco</name>
    <dbReference type="NCBI Taxonomy" id="4097"/>
    <lineage>
        <taxon>Eukaryota</taxon>
        <taxon>Viridiplantae</taxon>
        <taxon>Streptophyta</taxon>
        <taxon>Embryophyta</taxon>
        <taxon>Tracheophyta</taxon>
        <taxon>Spermatophyta</taxon>
        <taxon>Magnoliopsida</taxon>
        <taxon>eudicotyledons</taxon>
        <taxon>Gunneridae</taxon>
        <taxon>Pentapetalae</taxon>
        <taxon>asterids</taxon>
        <taxon>lamiids</taxon>
        <taxon>Solanales</taxon>
        <taxon>Solanaceae</taxon>
        <taxon>Nicotianoideae</taxon>
        <taxon>Nicotianeae</taxon>
        <taxon>Nicotiana</taxon>
    </lineage>
</organism>
<proteinExistence type="inferred from homology"/>
<dbReference type="GO" id="GO:0004180">
    <property type="term" value="F:carboxypeptidase activity"/>
    <property type="evidence" value="ECO:0007669"/>
    <property type="project" value="UniProtKB-KW"/>
</dbReference>
<dbReference type="SUPFAM" id="SSF53474">
    <property type="entry name" value="alpha/beta-Hydrolases"/>
    <property type="match status" value="1"/>
</dbReference>
<dbReference type="OrthoDB" id="2130629at2759"/>
<evidence type="ECO:0000256" key="1">
    <source>
        <dbReference type="ARBA" id="ARBA00011079"/>
    </source>
</evidence>
<dbReference type="PANTHER" id="PTHR11010">
    <property type="entry name" value="PROTEASE S28 PRO-X CARBOXYPEPTIDASE-RELATED"/>
    <property type="match status" value="1"/>
</dbReference>
<dbReference type="GO" id="GO:0008239">
    <property type="term" value="F:dipeptidyl-peptidase activity"/>
    <property type="evidence" value="ECO:0000318"/>
    <property type="project" value="GO_Central"/>
</dbReference>
<dbReference type="GeneID" id="107765654"/>
<dbReference type="InterPro" id="IPR008758">
    <property type="entry name" value="Peptidase_S28"/>
</dbReference>
<dbReference type="PaxDb" id="4097-A0A1S3XJF1"/>
<keyword evidence="4" id="KW-0378">Hydrolase</keyword>
<evidence type="ECO:0000313" key="7">
    <source>
        <dbReference type="RefSeq" id="XP_016439807.1"/>
    </source>
</evidence>
<keyword evidence="6" id="KW-1185">Reference proteome</keyword>
<dbReference type="PANTHER" id="PTHR11010:SF96">
    <property type="entry name" value="LYSOSOMAL PRO-X CARBOXYPEPTIDASE-LIKE ISOFORM X1"/>
    <property type="match status" value="1"/>
</dbReference>
<protein>
    <submittedName>
        <fullName evidence="7">Lysosomal Pro-X carboxypeptidase</fullName>
    </submittedName>
    <submittedName>
        <fullName evidence="7">Uncharacterized protein LOC107765654</fullName>
    </submittedName>
</protein>
<gene>
    <name evidence="7" type="primary">LOC107765654</name>
</gene>
<evidence type="ECO:0000256" key="5">
    <source>
        <dbReference type="ARBA" id="ARBA00023180"/>
    </source>
</evidence>